<evidence type="ECO:0008006" key="4">
    <source>
        <dbReference type="Google" id="ProtNLM"/>
    </source>
</evidence>
<feature type="transmembrane region" description="Helical" evidence="1">
    <location>
        <begin position="81"/>
        <end position="103"/>
    </location>
</feature>
<organism evidence="2 3">
    <name type="scientific">Archangium gephyra</name>
    <dbReference type="NCBI Taxonomy" id="48"/>
    <lineage>
        <taxon>Bacteria</taxon>
        <taxon>Pseudomonadati</taxon>
        <taxon>Myxococcota</taxon>
        <taxon>Myxococcia</taxon>
        <taxon>Myxococcales</taxon>
        <taxon>Cystobacterineae</taxon>
        <taxon>Archangiaceae</taxon>
        <taxon>Archangium</taxon>
    </lineage>
</organism>
<evidence type="ECO:0000313" key="2">
    <source>
        <dbReference type="EMBL" id="PZR06657.1"/>
    </source>
</evidence>
<gene>
    <name evidence="2" type="ORF">DI536_29510</name>
</gene>
<dbReference type="AlphaFoldDB" id="A0A2W5SY25"/>
<reference evidence="2 3" key="1">
    <citation type="submission" date="2017-08" db="EMBL/GenBank/DDBJ databases">
        <title>Infants hospitalized years apart are colonized by the same room-sourced microbial strains.</title>
        <authorList>
            <person name="Brooks B."/>
            <person name="Olm M.R."/>
            <person name="Firek B.A."/>
            <person name="Baker R."/>
            <person name="Thomas B.C."/>
            <person name="Morowitz M.J."/>
            <person name="Banfield J.F."/>
        </authorList>
    </citation>
    <scope>NUCLEOTIDE SEQUENCE [LARGE SCALE GENOMIC DNA]</scope>
    <source>
        <strain evidence="2">S2_003_000_R2_14</strain>
    </source>
</reference>
<dbReference type="Proteomes" id="UP000249061">
    <property type="component" value="Unassembled WGS sequence"/>
</dbReference>
<accession>A0A2W5SY25</accession>
<evidence type="ECO:0000256" key="1">
    <source>
        <dbReference type="SAM" id="Phobius"/>
    </source>
</evidence>
<keyword evidence="1" id="KW-0472">Membrane</keyword>
<protein>
    <recommendedName>
        <fullName evidence="4">Lipoprotein</fullName>
    </recommendedName>
</protein>
<dbReference type="EMBL" id="QFQP01000036">
    <property type="protein sequence ID" value="PZR06657.1"/>
    <property type="molecule type" value="Genomic_DNA"/>
</dbReference>
<evidence type="ECO:0000313" key="3">
    <source>
        <dbReference type="Proteomes" id="UP000249061"/>
    </source>
</evidence>
<proteinExistence type="predicted"/>
<name>A0A2W5SY25_9BACT</name>
<sequence>MTSFLIMALAAAPEDPWLGPDKALHFSVSAGLSAGGYAAASIFTDDVPTKLAVGATLAGVFGIGKEVFDVLSYGYSSYKDLAWDALGITTGLVLSWLVNQLIVRVMLN</sequence>
<comment type="caution">
    <text evidence="2">The sequence shown here is derived from an EMBL/GenBank/DDBJ whole genome shotgun (WGS) entry which is preliminary data.</text>
</comment>
<keyword evidence="1" id="KW-0812">Transmembrane</keyword>
<keyword evidence="1" id="KW-1133">Transmembrane helix</keyword>